<dbReference type="GO" id="GO:0004029">
    <property type="term" value="F:aldehyde dehydrogenase (NAD+) activity"/>
    <property type="evidence" value="ECO:0007669"/>
    <property type="project" value="TreeGrafter"/>
</dbReference>
<evidence type="ECO:0000313" key="3">
    <source>
        <dbReference type="Proteomes" id="UP000729733"/>
    </source>
</evidence>
<proteinExistence type="predicted"/>
<evidence type="ECO:0000259" key="1">
    <source>
        <dbReference type="Pfam" id="PF01370"/>
    </source>
</evidence>
<dbReference type="Gene3D" id="3.40.50.720">
    <property type="entry name" value="NAD(P)-binding Rossmann-like Domain"/>
    <property type="match status" value="1"/>
</dbReference>
<dbReference type="InterPro" id="IPR001509">
    <property type="entry name" value="Epimerase_deHydtase"/>
</dbReference>
<accession>A0A964FHB7</accession>
<dbReference type="FunFam" id="3.40.50.720:FF:000425">
    <property type="entry name" value="NAD(P)-binding Rossmann-fold superfamily protein"/>
    <property type="match status" value="1"/>
</dbReference>
<dbReference type="InterPro" id="IPR051783">
    <property type="entry name" value="NAD(P)-dependent_oxidoreduct"/>
</dbReference>
<keyword evidence="3" id="KW-1185">Reference proteome</keyword>
<reference evidence="2" key="1">
    <citation type="journal article" date="2021" name="Antonie Van Leeuwenhoek">
        <title>Draft genome and description of Waterburya agarophytonicola gen. nov. sp. nov. (Pleurocapsales, Cyanobacteria): a seaweed symbiont.</title>
        <authorList>
            <person name="Bonthond G."/>
            <person name="Shalygin S."/>
            <person name="Bayer T."/>
            <person name="Weinberger F."/>
        </authorList>
    </citation>
    <scope>NUCLEOTIDE SEQUENCE</scope>
    <source>
        <strain evidence="2">KI4</strain>
    </source>
</reference>
<dbReference type="Pfam" id="PF01370">
    <property type="entry name" value="Epimerase"/>
    <property type="match status" value="1"/>
</dbReference>
<feature type="domain" description="NAD-dependent epimerase/dehydratase" evidence="1">
    <location>
        <begin position="4"/>
        <end position="228"/>
    </location>
</feature>
<name>A0A964FHB7_9CYAN</name>
<dbReference type="PANTHER" id="PTHR48079:SF6">
    <property type="entry name" value="NAD(P)-BINDING DOMAIN-CONTAINING PROTEIN-RELATED"/>
    <property type="match status" value="1"/>
</dbReference>
<evidence type="ECO:0000313" key="2">
    <source>
        <dbReference type="EMBL" id="MCC0178917.1"/>
    </source>
</evidence>
<dbReference type="PANTHER" id="PTHR48079">
    <property type="entry name" value="PROTEIN YEEZ"/>
    <property type="match status" value="1"/>
</dbReference>
<dbReference type="InterPro" id="IPR017829">
    <property type="entry name" value="Hopanoid-assoc_sugar_epimerase"/>
</dbReference>
<dbReference type="InterPro" id="IPR036291">
    <property type="entry name" value="NAD(P)-bd_dom_sf"/>
</dbReference>
<gene>
    <name evidence="2" type="ORF">I4641_18270</name>
</gene>
<dbReference type="NCBIfam" id="TIGR03466">
    <property type="entry name" value="HpnA"/>
    <property type="match status" value="1"/>
</dbReference>
<dbReference type="AlphaFoldDB" id="A0A964FHB7"/>
<dbReference type="SUPFAM" id="SSF51735">
    <property type="entry name" value="NAD(P)-binding Rossmann-fold domains"/>
    <property type="match status" value="1"/>
</dbReference>
<dbReference type="CDD" id="cd05228">
    <property type="entry name" value="AR_FR_like_1_SDR_e"/>
    <property type="match status" value="1"/>
</dbReference>
<dbReference type="GO" id="GO:0005737">
    <property type="term" value="C:cytoplasm"/>
    <property type="evidence" value="ECO:0007669"/>
    <property type="project" value="TreeGrafter"/>
</dbReference>
<sequence>MRAFVTGGTGFVGANLIRLLLQQGYQVKALVRANSCLVNLKDLDIEIVRGDLNQEDLALQMKGCQVLFHVAAQYSLWKKDRDTLYLNNVLGTRNILNCARQAGIERTIYTSSVAAMGVRQDSLPADETYQSPVSKLIGDYKKSKYYGEQEAVKAIKTGQDIVIVNPSTPIGAWDIKPTPTGEIIVRFLQRKMPFYIDTGLNLIDVEDVAWGHVLALKQGKTGDRYILGNQNLTFAQLLGKLEQITGLPAPQKTIPGWIPYGVAWLEENVLTKLGKQPTIALDGVRMSRQKMFYDASKAVVQLGLPQSNIDDALFKAVKYFQTKGISNEGSRKQYL</sequence>
<protein>
    <submittedName>
        <fullName evidence="2">NAD-dependent epimerase/dehydratase family protein</fullName>
    </submittedName>
</protein>
<dbReference type="Proteomes" id="UP000729733">
    <property type="component" value="Unassembled WGS sequence"/>
</dbReference>
<organism evidence="2 3">
    <name type="scientific">Waterburya agarophytonicola KI4</name>
    <dbReference type="NCBI Taxonomy" id="2874699"/>
    <lineage>
        <taxon>Bacteria</taxon>
        <taxon>Bacillati</taxon>
        <taxon>Cyanobacteriota</taxon>
        <taxon>Cyanophyceae</taxon>
        <taxon>Pleurocapsales</taxon>
        <taxon>Hyellaceae</taxon>
        <taxon>Waterburya</taxon>
        <taxon>Waterburya agarophytonicola</taxon>
    </lineage>
</organism>
<comment type="caution">
    <text evidence="2">The sequence shown here is derived from an EMBL/GenBank/DDBJ whole genome shotgun (WGS) entry which is preliminary data.</text>
</comment>
<dbReference type="RefSeq" id="WP_229642020.1">
    <property type="nucleotide sequence ID" value="NZ_JADWDC010000059.1"/>
</dbReference>
<dbReference type="EMBL" id="JADWDC010000059">
    <property type="protein sequence ID" value="MCC0178917.1"/>
    <property type="molecule type" value="Genomic_DNA"/>
</dbReference>